<evidence type="ECO:0000313" key="4">
    <source>
        <dbReference type="Proteomes" id="UP000054995"/>
    </source>
</evidence>
<accession>A0A0V1FXX9</accession>
<dbReference type="Proteomes" id="UP000054995">
    <property type="component" value="Unassembled WGS sequence"/>
</dbReference>
<dbReference type="InterPro" id="IPR004942">
    <property type="entry name" value="Roadblock/LAMTOR2_dom"/>
</dbReference>
<keyword evidence="4" id="KW-1185">Reference proteome</keyword>
<comment type="caution">
    <text evidence="3">The sequence shown here is derived from an EMBL/GenBank/DDBJ whole genome shotgun (WGS) entry which is preliminary data.</text>
</comment>
<proteinExistence type="inferred from homology"/>
<dbReference type="SUPFAM" id="SSF103196">
    <property type="entry name" value="Roadblock/LC7 domain"/>
    <property type="match status" value="1"/>
</dbReference>
<gene>
    <name evidence="3" type="primary">DYNLRB1</name>
    <name evidence="3" type="ORF">T4D_13515</name>
</gene>
<protein>
    <submittedName>
        <fullName evidence="3">Dynein light chain roadblock-type 1</fullName>
    </submittedName>
</protein>
<dbReference type="OrthoDB" id="9985637at2759"/>
<dbReference type="Gene3D" id="3.30.450.30">
    <property type="entry name" value="Dynein light chain 2a, cytoplasmic"/>
    <property type="match status" value="1"/>
</dbReference>
<dbReference type="SMART" id="SM00960">
    <property type="entry name" value="Robl_LC7"/>
    <property type="match status" value="1"/>
</dbReference>
<evidence type="ECO:0000259" key="2">
    <source>
        <dbReference type="SMART" id="SM00960"/>
    </source>
</evidence>
<dbReference type="AlphaFoldDB" id="A0A0V1FXX9"/>
<reference evidence="3 4" key="1">
    <citation type="submission" date="2015-01" db="EMBL/GenBank/DDBJ databases">
        <title>Evolution of Trichinella species and genotypes.</title>
        <authorList>
            <person name="Korhonen P.K."/>
            <person name="Edoardo P."/>
            <person name="Giuseppe L.R."/>
            <person name="Gasser R.B."/>
        </authorList>
    </citation>
    <scope>NUCLEOTIDE SEQUENCE [LARGE SCALE GENOMIC DNA]</scope>
    <source>
        <strain evidence="3">ISS470</strain>
    </source>
</reference>
<name>A0A0V1FXX9_TRIPS</name>
<dbReference type="Pfam" id="PF03259">
    <property type="entry name" value="Robl_LC7"/>
    <property type="match status" value="1"/>
</dbReference>
<organism evidence="3 4">
    <name type="scientific">Trichinella pseudospiralis</name>
    <name type="common">Parasitic roundworm</name>
    <dbReference type="NCBI Taxonomy" id="6337"/>
    <lineage>
        <taxon>Eukaryota</taxon>
        <taxon>Metazoa</taxon>
        <taxon>Ecdysozoa</taxon>
        <taxon>Nematoda</taxon>
        <taxon>Enoplea</taxon>
        <taxon>Dorylaimia</taxon>
        <taxon>Trichinellida</taxon>
        <taxon>Trichinellidae</taxon>
        <taxon>Trichinella</taxon>
    </lineage>
</organism>
<evidence type="ECO:0000256" key="1">
    <source>
        <dbReference type="ARBA" id="ARBA00007191"/>
    </source>
</evidence>
<evidence type="ECO:0000313" key="3">
    <source>
        <dbReference type="EMBL" id="KRY90938.1"/>
    </source>
</evidence>
<feature type="domain" description="Roadblock/LAMTOR2" evidence="2">
    <location>
        <begin position="4"/>
        <end position="92"/>
    </location>
</feature>
<dbReference type="PANTHER" id="PTHR10779">
    <property type="entry name" value="DYNEIN LIGHT CHAIN ROADBLOCK"/>
    <property type="match status" value="1"/>
</dbReference>
<sequence length="96" mass="11017">MSDYQAVIKRLQSEDRVTGVILIDKDGRCIQTTVNEELTNQFVSQLHPLINKARNVMKEFDSANELNFFHIRAKKHEVMISPDPNYSLIAIMNPAD</sequence>
<comment type="similarity">
    <text evidence="1">Belongs to the GAMAD family.</text>
</comment>
<dbReference type="EMBL" id="JYDT01000017">
    <property type="protein sequence ID" value="KRY90938.1"/>
    <property type="molecule type" value="Genomic_DNA"/>
</dbReference>